<reference evidence="1 2" key="1">
    <citation type="journal article" date="2015" name="Genome Announc.">
        <title>Draft Genome Sequence of Cyanobacterium Hassallia byssoidea Strain VB512170, Isolated from Monuments in India.</title>
        <authorList>
            <person name="Singh D."/>
            <person name="Chandrababunaidu M.M."/>
            <person name="Panda A."/>
            <person name="Sen D."/>
            <person name="Bhattacharyya S."/>
            <person name="Adhikary S.P."/>
            <person name="Tripathy S."/>
        </authorList>
    </citation>
    <scope>NUCLEOTIDE SEQUENCE [LARGE SCALE GENOMIC DNA]</scope>
    <source>
        <strain evidence="1 2">VB512170</strain>
    </source>
</reference>
<dbReference type="InterPro" id="IPR024078">
    <property type="entry name" value="LmbE-like_dom_sf"/>
</dbReference>
<dbReference type="AlphaFoldDB" id="A0A846HDG2"/>
<keyword evidence="2" id="KW-1185">Reference proteome</keyword>
<evidence type="ECO:0008006" key="3">
    <source>
        <dbReference type="Google" id="ProtNLM"/>
    </source>
</evidence>
<comment type="caution">
    <text evidence="1">The sequence shown here is derived from an EMBL/GenBank/DDBJ whole genome shotgun (WGS) entry which is preliminary data.</text>
</comment>
<dbReference type="SUPFAM" id="SSF102588">
    <property type="entry name" value="LmbE-like"/>
    <property type="match status" value="1"/>
</dbReference>
<dbReference type="Proteomes" id="UP000031549">
    <property type="component" value="Unassembled WGS sequence"/>
</dbReference>
<proteinExistence type="predicted"/>
<dbReference type="RefSeq" id="WP_163519126.1">
    <property type="nucleotide sequence ID" value="NZ_JTCM02000069.1"/>
</dbReference>
<dbReference type="EMBL" id="JTCM02000069">
    <property type="protein sequence ID" value="NEU75432.1"/>
    <property type="molecule type" value="Genomic_DNA"/>
</dbReference>
<gene>
    <name evidence="1" type="ORF">PI95_023455</name>
</gene>
<name>A0A846HDG2_9CYAN</name>
<dbReference type="Gene3D" id="3.40.50.10320">
    <property type="entry name" value="LmbE-like"/>
    <property type="match status" value="1"/>
</dbReference>
<evidence type="ECO:0000313" key="1">
    <source>
        <dbReference type="EMBL" id="NEU75432.1"/>
    </source>
</evidence>
<protein>
    <recommendedName>
        <fullName evidence="3">N-acetylglucosaminylphosphatidylinositol deacetylase</fullName>
    </recommendedName>
</protein>
<evidence type="ECO:0000313" key="2">
    <source>
        <dbReference type="Proteomes" id="UP000031549"/>
    </source>
</evidence>
<organism evidence="1 2">
    <name type="scientific">Hassallia byssoidea VB512170</name>
    <dbReference type="NCBI Taxonomy" id="1304833"/>
    <lineage>
        <taxon>Bacteria</taxon>
        <taxon>Bacillati</taxon>
        <taxon>Cyanobacteriota</taxon>
        <taxon>Cyanophyceae</taxon>
        <taxon>Nostocales</taxon>
        <taxon>Tolypothrichaceae</taxon>
        <taxon>Hassallia</taxon>
    </lineage>
</organism>
<accession>A0A846HDG2</accession>
<sequence>MDLLLSPHADDIAFSVGGALLQGYMSKATLVTVFEHSSYVPYAEPAVSVEQASAIRYAEDLAYADKLGLRHMGLGLKDTTQRGYLDLEEIFTVTDYRKDPSAVQIIQTIQSFLDQQTEMTRLWVPLAIGNHIDHLLVLNSVLTWKADPKPELIFYEDIPYAGCETLQNIQTQVHQSIGSLEVEMIDLGDRLEEKLTNLKIYASQVSQEDIDLAKLHAQRIVLGLAVERVWRKLLPKSKLKAPSIYGWG</sequence>